<dbReference type="HOGENOM" id="CLU_064077_1_0_4"/>
<protein>
    <recommendedName>
        <fullName evidence="4">Lipoprotein</fullName>
    </recommendedName>
</protein>
<dbReference type="Proteomes" id="UP000002705">
    <property type="component" value="Chromosome 1"/>
</dbReference>
<feature type="coiled-coil region" evidence="1">
    <location>
        <begin position="238"/>
        <end position="272"/>
    </location>
</feature>
<reference evidence="2" key="1">
    <citation type="submission" date="2009-01" db="EMBL/GenBank/DDBJ databases">
        <title>Complete sequence of chromosome 1 of Burkholderia sp. 383.</title>
        <authorList>
            <consortium name="US DOE Joint Genome Institute"/>
            <person name="Copeland A."/>
            <person name="Lucas S."/>
            <person name="Lapidus A."/>
            <person name="Barry K."/>
            <person name="Detter J.C."/>
            <person name="Glavina T."/>
            <person name="Hammon N."/>
            <person name="Israni S."/>
            <person name="Pitluck S."/>
            <person name="Chain P."/>
            <person name="Malfatti S."/>
            <person name="Shin M."/>
            <person name="Vergez L."/>
            <person name="Schmutz J."/>
            <person name="Larimer F."/>
            <person name="Land M."/>
            <person name="Kyrpides N."/>
            <person name="Lykidis A."/>
            <person name="Richardson P."/>
        </authorList>
    </citation>
    <scope>NUCLEOTIDE SEQUENCE</scope>
    <source>
        <strain evidence="2">383</strain>
    </source>
</reference>
<accession>Q39II1</accession>
<keyword evidence="3" id="KW-1185">Reference proteome</keyword>
<name>Q39II1_BURL3</name>
<proteinExistence type="predicted"/>
<dbReference type="KEGG" id="bur:Bcep18194_A4138"/>
<keyword evidence="1" id="KW-0175">Coiled coil</keyword>
<evidence type="ECO:0000313" key="2">
    <source>
        <dbReference type="EMBL" id="ABB07735.1"/>
    </source>
</evidence>
<dbReference type="AlphaFoldDB" id="Q39II1"/>
<dbReference type="EMBL" id="CP000151">
    <property type="protein sequence ID" value="ABB07735.1"/>
    <property type="molecule type" value="Genomic_DNA"/>
</dbReference>
<sequence length="281" mass="31200">MHSCARRAKLACSELHASRHTQAGRVPINSRCGRFVLNDNRESRFVRRSLTLAFRNFSPARCATWIVALAACAQAGAAWSADATAPAAGTRPAVTSLRGDAAASNAAATDAAAQGNVAELTQMLHDGRIVEMRTTYNGSYGASLMLDPREMTYYVALFQDKHLWRVIRSQEKNRAEMVYANFVQQTVQLADIEIRRTELEAQKAFLERVIALQANRAQQLQADLSVARSQQAEVAQRQRSAQEQAQALQVEKRAAQLQLRDLQEQVRQLEKQTETGLPAHK</sequence>
<dbReference type="PATRIC" id="fig|482957.22.peg.1025"/>
<organism evidence="2 3">
    <name type="scientific">Burkholderia lata (strain ATCC 17760 / DSM 23089 / LMG 22485 / NCIMB 9086 / R18194 / 383)</name>
    <dbReference type="NCBI Taxonomy" id="482957"/>
    <lineage>
        <taxon>Bacteria</taxon>
        <taxon>Pseudomonadati</taxon>
        <taxon>Pseudomonadota</taxon>
        <taxon>Betaproteobacteria</taxon>
        <taxon>Burkholderiales</taxon>
        <taxon>Burkholderiaceae</taxon>
        <taxon>Burkholderia</taxon>
        <taxon>Burkholderia cepacia complex</taxon>
    </lineage>
</organism>
<gene>
    <name evidence="2" type="ordered locus">Bcep18194_A4138</name>
</gene>
<dbReference type="InterPro" id="IPR021350">
    <property type="entry name" value="DUF2968"/>
</dbReference>
<evidence type="ECO:0000313" key="3">
    <source>
        <dbReference type="Proteomes" id="UP000002705"/>
    </source>
</evidence>
<dbReference type="Pfam" id="PF11180">
    <property type="entry name" value="DUF2968"/>
    <property type="match status" value="1"/>
</dbReference>
<evidence type="ECO:0008006" key="4">
    <source>
        <dbReference type="Google" id="ProtNLM"/>
    </source>
</evidence>
<evidence type="ECO:0000256" key="1">
    <source>
        <dbReference type="SAM" id="Coils"/>
    </source>
</evidence>